<accession>A0AAV5V865</accession>
<reference evidence="3" key="1">
    <citation type="submission" date="2023-10" db="EMBL/GenBank/DDBJ databases">
        <title>Genome assembly of Pristionchus species.</title>
        <authorList>
            <person name="Yoshida K."/>
            <person name="Sommer R.J."/>
        </authorList>
    </citation>
    <scope>NUCLEOTIDE SEQUENCE</scope>
    <source>
        <strain evidence="3">RS5133</strain>
    </source>
</reference>
<gene>
    <name evidence="3" type="ORF">PFISCL1PPCAC_6863</name>
</gene>
<dbReference type="InterPro" id="IPR050357">
    <property type="entry name" value="Arrestin_domain-protein"/>
</dbReference>
<comment type="similarity">
    <text evidence="1">Belongs to the arrestin family.</text>
</comment>
<evidence type="ECO:0000313" key="4">
    <source>
        <dbReference type="Proteomes" id="UP001432322"/>
    </source>
</evidence>
<dbReference type="InterPro" id="IPR014752">
    <property type="entry name" value="Arrestin-like_C"/>
</dbReference>
<feature type="domain" description="Arrestin C-terminal-like" evidence="2">
    <location>
        <begin position="221"/>
        <end position="357"/>
    </location>
</feature>
<dbReference type="InterPro" id="IPR011022">
    <property type="entry name" value="Arrestin_C-like"/>
</dbReference>
<dbReference type="Pfam" id="PF02752">
    <property type="entry name" value="Arrestin_C"/>
    <property type="match status" value="1"/>
</dbReference>
<dbReference type="GO" id="GO:0005737">
    <property type="term" value="C:cytoplasm"/>
    <property type="evidence" value="ECO:0007669"/>
    <property type="project" value="TreeGrafter"/>
</dbReference>
<evidence type="ECO:0000256" key="1">
    <source>
        <dbReference type="ARBA" id="ARBA00005298"/>
    </source>
</evidence>
<name>A0AAV5V865_9BILA</name>
<sequence>SSRIIGFSAQMTQPTQPPYRCFIETEKQAYFPGDKLSCNTELTFDRRFPCEEILAVFTGEARVFWIEKLVGEKAVCRHQTFYQKRALFEQKKRIWSADLIDVNGRKKSSSISEIVRFSSPNAIRTGNLLTGEKKREFRGLEAGKHNIPLEFTIPEDGIYSSMEVDEELVSVRYQIEIHCLVEGRITKKFRQLIHVYSPRDLSEESDRLTIPKSEEKMMESKIGRLTATLILPKTGFIPTEPLNAQIVVNNMTSSSVKFASVCIVKKIVAFADQPRFEVKEREDETAGSILPFPKILRGERKEWIAQMHVPALPPNLCIDDFMHVNYYAKLSVGFDRGSRKKAVLHLTVPITIGTVAIDSVLPDALPSKTPEKTSFGDVDNGSDVRLRNRKALPTVLPTAPPSYDEVMSSSTNGTFSPIDDAPLPYWALQRS</sequence>
<dbReference type="EMBL" id="BTSY01000002">
    <property type="protein sequence ID" value="GMT15566.1"/>
    <property type="molecule type" value="Genomic_DNA"/>
</dbReference>
<dbReference type="InterPro" id="IPR014756">
    <property type="entry name" value="Ig_E-set"/>
</dbReference>
<evidence type="ECO:0000259" key="2">
    <source>
        <dbReference type="SMART" id="SM01017"/>
    </source>
</evidence>
<dbReference type="SMART" id="SM01017">
    <property type="entry name" value="Arrestin_C"/>
    <property type="match status" value="1"/>
</dbReference>
<dbReference type="PANTHER" id="PTHR11188:SF175">
    <property type="entry name" value="ARRESTIN C-TERMINAL-LIKE DOMAIN-CONTAINING PROTEIN"/>
    <property type="match status" value="1"/>
</dbReference>
<feature type="non-terminal residue" evidence="3">
    <location>
        <position position="1"/>
    </location>
</feature>
<keyword evidence="4" id="KW-1185">Reference proteome</keyword>
<evidence type="ECO:0000313" key="3">
    <source>
        <dbReference type="EMBL" id="GMT15566.1"/>
    </source>
</evidence>
<proteinExistence type="inferred from homology"/>
<dbReference type="GO" id="GO:0015031">
    <property type="term" value="P:protein transport"/>
    <property type="evidence" value="ECO:0007669"/>
    <property type="project" value="TreeGrafter"/>
</dbReference>
<dbReference type="Proteomes" id="UP001432322">
    <property type="component" value="Unassembled WGS sequence"/>
</dbReference>
<protein>
    <recommendedName>
        <fullName evidence="2">Arrestin C-terminal-like domain-containing protein</fullName>
    </recommendedName>
</protein>
<dbReference type="PANTHER" id="PTHR11188">
    <property type="entry name" value="ARRESTIN DOMAIN CONTAINING PROTEIN"/>
    <property type="match status" value="1"/>
</dbReference>
<dbReference type="Gene3D" id="2.60.40.640">
    <property type="match status" value="2"/>
</dbReference>
<dbReference type="AlphaFoldDB" id="A0AAV5V865"/>
<dbReference type="SUPFAM" id="SSF81296">
    <property type="entry name" value="E set domains"/>
    <property type="match status" value="2"/>
</dbReference>
<dbReference type="InterPro" id="IPR011021">
    <property type="entry name" value="Arrestin-like_N"/>
</dbReference>
<comment type="caution">
    <text evidence="3">The sequence shown here is derived from an EMBL/GenBank/DDBJ whole genome shotgun (WGS) entry which is preliminary data.</text>
</comment>
<organism evidence="3 4">
    <name type="scientific">Pristionchus fissidentatus</name>
    <dbReference type="NCBI Taxonomy" id="1538716"/>
    <lineage>
        <taxon>Eukaryota</taxon>
        <taxon>Metazoa</taxon>
        <taxon>Ecdysozoa</taxon>
        <taxon>Nematoda</taxon>
        <taxon>Chromadorea</taxon>
        <taxon>Rhabditida</taxon>
        <taxon>Rhabditina</taxon>
        <taxon>Diplogasteromorpha</taxon>
        <taxon>Diplogasteroidea</taxon>
        <taxon>Neodiplogasteridae</taxon>
        <taxon>Pristionchus</taxon>
    </lineage>
</organism>
<dbReference type="Pfam" id="PF00339">
    <property type="entry name" value="Arrestin_N"/>
    <property type="match status" value="1"/>
</dbReference>